<evidence type="ECO:0000313" key="11">
    <source>
        <dbReference type="EMBL" id="RRT63915.1"/>
    </source>
</evidence>
<keyword evidence="5" id="KW-1133">Transmembrane helix</keyword>
<gene>
    <name evidence="11" type="ORF">B296_00009665</name>
</gene>
<evidence type="ECO:0000256" key="5">
    <source>
        <dbReference type="ARBA" id="ARBA00022989"/>
    </source>
</evidence>
<accession>A0A426ZIX6</accession>
<evidence type="ECO:0000259" key="10">
    <source>
        <dbReference type="Pfam" id="PF13632"/>
    </source>
</evidence>
<keyword evidence="8" id="KW-0961">Cell wall biogenesis/degradation</keyword>
<feature type="chain" id="PRO_5019086700" description="Glycosyltransferase 2-like domain-containing protein" evidence="9">
    <location>
        <begin position="17"/>
        <end position="66"/>
    </location>
</feature>
<organism evidence="11 12">
    <name type="scientific">Ensete ventricosum</name>
    <name type="common">Abyssinian banana</name>
    <name type="synonym">Musa ensete</name>
    <dbReference type="NCBI Taxonomy" id="4639"/>
    <lineage>
        <taxon>Eukaryota</taxon>
        <taxon>Viridiplantae</taxon>
        <taxon>Streptophyta</taxon>
        <taxon>Embryophyta</taxon>
        <taxon>Tracheophyta</taxon>
        <taxon>Spermatophyta</taxon>
        <taxon>Magnoliopsida</taxon>
        <taxon>Liliopsida</taxon>
        <taxon>Zingiberales</taxon>
        <taxon>Musaceae</taxon>
        <taxon>Ensete</taxon>
    </lineage>
</organism>
<dbReference type="Pfam" id="PF13632">
    <property type="entry name" value="Glyco_trans_2_3"/>
    <property type="match status" value="1"/>
</dbReference>
<evidence type="ECO:0000256" key="8">
    <source>
        <dbReference type="ARBA" id="ARBA00023316"/>
    </source>
</evidence>
<dbReference type="AlphaFoldDB" id="A0A426ZIX6"/>
<sequence length="66" mass="7324">MVDCVLVLFASPLGTAGVWRILAINEAGGWKERTTVEDMDLAVRATLHGWKFVYVGDLKVCVLMTR</sequence>
<protein>
    <recommendedName>
        <fullName evidence="10">Glycosyltransferase 2-like domain-containing protein</fullName>
    </recommendedName>
</protein>
<dbReference type="InterPro" id="IPR001173">
    <property type="entry name" value="Glyco_trans_2-like"/>
</dbReference>
<keyword evidence="6" id="KW-0333">Golgi apparatus</keyword>
<evidence type="ECO:0000313" key="12">
    <source>
        <dbReference type="Proteomes" id="UP000287651"/>
    </source>
</evidence>
<dbReference type="Proteomes" id="UP000287651">
    <property type="component" value="Unassembled WGS sequence"/>
</dbReference>
<keyword evidence="7" id="KW-0472">Membrane</keyword>
<evidence type="ECO:0000256" key="9">
    <source>
        <dbReference type="SAM" id="SignalP"/>
    </source>
</evidence>
<evidence type="ECO:0000256" key="6">
    <source>
        <dbReference type="ARBA" id="ARBA00023034"/>
    </source>
</evidence>
<dbReference type="PANTHER" id="PTHR32044:SF77">
    <property type="entry name" value="GLUCOMANNAN 4-BETA-MANNOSYLTRANSFERASE 9"/>
    <property type="match status" value="1"/>
</dbReference>
<proteinExistence type="predicted"/>
<evidence type="ECO:0000256" key="3">
    <source>
        <dbReference type="ARBA" id="ARBA00022679"/>
    </source>
</evidence>
<keyword evidence="2" id="KW-0328">Glycosyltransferase</keyword>
<reference evidence="11 12" key="1">
    <citation type="journal article" date="2014" name="Agronomy (Basel)">
        <title>A Draft Genome Sequence for Ensete ventricosum, the Drought-Tolerant Tree Against Hunger.</title>
        <authorList>
            <person name="Harrison J."/>
            <person name="Moore K.A."/>
            <person name="Paszkiewicz K."/>
            <person name="Jones T."/>
            <person name="Grant M."/>
            <person name="Ambacheew D."/>
            <person name="Muzemil S."/>
            <person name="Studholme D.J."/>
        </authorList>
    </citation>
    <scope>NUCLEOTIDE SEQUENCE [LARGE SCALE GENOMIC DNA]</scope>
</reference>
<feature type="domain" description="Glycosyltransferase 2-like" evidence="10">
    <location>
        <begin position="14"/>
        <end position="57"/>
    </location>
</feature>
<keyword evidence="9" id="KW-0732">Signal</keyword>
<dbReference type="InterPro" id="IPR029044">
    <property type="entry name" value="Nucleotide-diphossugar_trans"/>
</dbReference>
<feature type="signal peptide" evidence="9">
    <location>
        <begin position="1"/>
        <end position="16"/>
    </location>
</feature>
<evidence type="ECO:0000256" key="7">
    <source>
        <dbReference type="ARBA" id="ARBA00023136"/>
    </source>
</evidence>
<name>A0A426ZIX6_ENSVE</name>
<dbReference type="GO" id="GO:0000139">
    <property type="term" value="C:Golgi membrane"/>
    <property type="evidence" value="ECO:0007669"/>
    <property type="project" value="UniProtKB-SubCell"/>
</dbReference>
<evidence type="ECO:0000256" key="1">
    <source>
        <dbReference type="ARBA" id="ARBA00004653"/>
    </source>
</evidence>
<dbReference type="GO" id="GO:0071555">
    <property type="term" value="P:cell wall organization"/>
    <property type="evidence" value="ECO:0007669"/>
    <property type="project" value="UniProtKB-KW"/>
</dbReference>
<dbReference type="EMBL" id="AMZH03006412">
    <property type="protein sequence ID" value="RRT63915.1"/>
    <property type="molecule type" value="Genomic_DNA"/>
</dbReference>
<keyword evidence="3" id="KW-0808">Transferase</keyword>
<evidence type="ECO:0000256" key="4">
    <source>
        <dbReference type="ARBA" id="ARBA00022692"/>
    </source>
</evidence>
<dbReference type="Gene3D" id="3.90.550.10">
    <property type="entry name" value="Spore Coat Polysaccharide Biosynthesis Protein SpsA, Chain A"/>
    <property type="match status" value="1"/>
</dbReference>
<comment type="subcellular location">
    <subcellularLocation>
        <location evidence="1">Golgi apparatus membrane</location>
        <topology evidence="1">Multi-pass membrane protein</topology>
    </subcellularLocation>
</comment>
<keyword evidence="4" id="KW-0812">Transmembrane</keyword>
<dbReference type="SUPFAM" id="SSF53448">
    <property type="entry name" value="Nucleotide-diphospho-sugar transferases"/>
    <property type="match status" value="1"/>
</dbReference>
<dbReference type="GO" id="GO:0051753">
    <property type="term" value="F:mannan synthase activity"/>
    <property type="evidence" value="ECO:0007669"/>
    <property type="project" value="TreeGrafter"/>
</dbReference>
<comment type="caution">
    <text evidence="11">The sequence shown here is derived from an EMBL/GenBank/DDBJ whole genome shotgun (WGS) entry which is preliminary data.</text>
</comment>
<dbReference type="PANTHER" id="PTHR32044">
    <property type="entry name" value="GLUCOMANNAN 4-BETA-MANNOSYLTRANSFERASE 9"/>
    <property type="match status" value="1"/>
</dbReference>
<evidence type="ECO:0000256" key="2">
    <source>
        <dbReference type="ARBA" id="ARBA00022676"/>
    </source>
</evidence>